<comment type="caution">
    <text evidence="8">The sequence shown here is derived from an EMBL/GenBank/DDBJ whole genome shotgun (WGS) entry which is preliminary data.</text>
</comment>
<evidence type="ECO:0000259" key="7">
    <source>
        <dbReference type="Pfam" id="PF08281"/>
    </source>
</evidence>
<dbReference type="SUPFAM" id="SSF88946">
    <property type="entry name" value="Sigma2 domain of RNA polymerase sigma factors"/>
    <property type="match status" value="1"/>
</dbReference>
<keyword evidence="4" id="KW-0238">DNA-binding</keyword>
<dbReference type="Pfam" id="PF04542">
    <property type="entry name" value="Sigma70_r2"/>
    <property type="match status" value="1"/>
</dbReference>
<feature type="domain" description="RNA polymerase sigma factor 70 region 4 type 2" evidence="7">
    <location>
        <begin position="104"/>
        <end position="156"/>
    </location>
</feature>
<accession>A0ABN2L913</accession>
<evidence type="ECO:0000259" key="6">
    <source>
        <dbReference type="Pfam" id="PF04542"/>
    </source>
</evidence>
<dbReference type="InterPro" id="IPR036388">
    <property type="entry name" value="WH-like_DNA-bd_sf"/>
</dbReference>
<dbReference type="NCBIfam" id="TIGR02937">
    <property type="entry name" value="sigma70-ECF"/>
    <property type="match status" value="1"/>
</dbReference>
<dbReference type="InterPro" id="IPR014325">
    <property type="entry name" value="RNA_pol_sigma-E_actinobac"/>
</dbReference>
<evidence type="ECO:0000256" key="2">
    <source>
        <dbReference type="ARBA" id="ARBA00023015"/>
    </source>
</evidence>
<dbReference type="SUPFAM" id="SSF88659">
    <property type="entry name" value="Sigma3 and sigma4 domains of RNA polymerase sigma factors"/>
    <property type="match status" value="1"/>
</dbReference>
<evidence type="ECO:0000256" key="3">
    <source>
        <dbReference type="ARBA" id="ARBA00023082"/>
    </source>
</evidence>
<dbReference type="Pfam" id="PF08281">
    <property type="entry name" value="Sigma70_r4_2"/>
    <property type="match status" value="1"/>
</dbReference>
<dbReference type="CDD" id="cd06171">
    <property type="entry name" value="Sigma70_r4"/>
    <property type="match status" value="1"/>
</dbReference>
<gene>
    <name evidence="8" type="ORF">GCM10009811_00830</name>
</gene>
<dbReference type="InterPro" id="IPR013249">
    <property type="entry name" value="RNA_pol_sigma70_r4_t2"/>
</dbReference>
<dbReference type="InterPro" id="IPR013325">
    <property type="entry name" value="RNA_pol_sigma_r2"/>
</dbReference>
<dbReference type="NCBIfam" id="TIGR02983">
    <property type="entry name" value="SigE-fam_strep"/>
    <property type="match status" value="1"/>
</dbReference>
<evidence type="ECO:0000313" key="9">
    <source>
        <dbReference type="Proteomes" id="UP001499938"/>
    </source>
</evidence>
<sequence length="166" mass="18695">MVTTMTPTAFETWVRPRLPDLLRFGYLVTGSYDAAQDAVQTALASAYEKWEHVSTRDHPEQYVRRMITNAHISAWRAHGRRQVPVAEPTPGHLPDPSAAIADHDAVWRMCAGLPPQQRAAVVLRFYEDLDYAEIARVLDCPEATARSHIHRALIRLRTQLTSGDPS</sequence>
<feature type="domain" description="RNA polymerase sigma-70 region 2" evidence="6">
    <location>
        <begin position="14"/>
        <end position="81"/>
    </location>
</feature>
<dbReference type="InterPro" id="IPR007627">
    <property type="entry name" value="RNA_pol_sigma70_r2"/>
</dbReference>
<evidence type="ECO:0000256" key="4">
    <source>
        <dbReference type="ARBA" id="ARBA00023125"/>
    </source>
</evidence>
<comment type="similarity">
    <text evidence="1">Belongs to the sigma-70 factor family. ECF subfamily.</text>
</comment>
<dbReference type="InterPro" id="IPR014284">
    <property type="entry name" value="RNA_pol_sigma-70_dom"/>
</dbReference>
<dbReference type="InterPro" id="IPR013324">
    <property type="entry name" value="RNA_pol_sigma_r3/r4-like"/>
</dbReference>
<evidence type="ECO:0000256" key="5">
    <source>
        <dbReference type="ARBA" id="ARBA00023163"/>
    </source>
</evidence>
<dbReference type="InterPro" id="IPR039425">
    <property type="entry name" value="RNA_pol_sigma-70-like"/>
</dbReference>
<evidence type="ECO:0000256" key="1">
    <source>
        <dbReference type="ARBA" id="ARBA00010641"/>
    </source>
</evidence>
<dbReference type="Proteomes" id="UP001499938">
    <property type="component" value="Unassembled WGS sequence"/>
</dbReference>
<organism evidence="8 9">
    <name type="scientific">Nostocoides veronense</name>
    <dbReference type="NCBI Taxonomy" id="330836"/>
    <lineage>
        <taxon>Bacteria</taxon>
        <taxon>Bacillati</taxon>
        <taxon>Actinomycetota</taxon>
        <taxon>Actinomycetes</taxon>
        <taxon>Micrococcales</taxon>
        <taxon>Intrasporangiaceae</taxon>
        <taxon>Nostocoides</taxon>
    </lineage>
</organism>
<keyword evidence="2" id="KW-0805">Transcription regulation</keyword>
<dbReference type="Gene3D" id="1.10.10.10">
    <property type="entry name" value="Winged helix-like DNA-binding domain superfamily/Winged helix DNA-binding domain"/>
    <property type="match status" value="1"/>
</dbReference>
<dbReference type="PANTHER" id="PTHR43133">
    <property type="entry name" value="RNA POLYMERASE ECF-TYPE SIGMA FACTO"/>
    <property type="match status" value="1"/>
</dbReference>
<dbReference type="PANTHER" id="PTHR43133:SF50">
    <property type="entry name" value="ECF RNA POLYMERASE SIGMA FACTOR SIGM"/>
    <property type="match status" value="1"/>
</dbReference>
<evidence type="ECO:0000313" key="8">
    <source>
        <dbReference type="EMBL" id="GAA1779250.1"/>
    </source>
</evidence>
<keyword evidence="9" id="KW-1185">Reference proteome</keyword>
<name>A0ABN2L913_9MICO</name>
<dbReference type="EMBL" id="BAAAPO010000001">
    <property type="protein sequence ID" value="GAA1779250.1"/>
    <property type="molecule type" value="Genomic_DNA"/>
</dbReference>
<dbReference type="Gene3D" id="1.10.1740.10">
    <property type="match status" value="1"/>
</dbReference>
<proteinExistence type="inferred from homology"/>
<protein>
    <submittedName>
        <fullName evidence="8">SigE family RNA polymerase sigma factor</fullName>
    </submittedName>
</protein>
<keyword evidence="5" id="KW-0804">Transcription</keyword>
<keyword evidence="3" id="KW-0731">Sigma factor</keyword>
<reference evidence="8 9" key="1">
    <citation type="journal article" date="2019" name="Int. J. Syst. Evol. Microbiol.">
        <title>The Global Catalogue of Microorganisms (GCM) 10K type strain sequencing project: providing services to taxonomists for standard genome sequencing and annotation.</title>
        <authorList>
            <consortium name="The Broad Institute Genomics Platform"/>
            <consortium name="The Broad Institute Genome Sequencing Center for Infectious Disease"/>
            <person name="Wu L."/>
            <person name="Ma J."/>
        </authorList>
    </citation>
    <scope>NUCLEOTIDE SEQUENCE [LARGE SCALE GENOMIC DNA]</scope>
    <source>
        <strain evidence="8 9">JCM 15592</strain>
    </source>
</reference>